<comment type="cofactor">
    <cofactor evidence="1">
        <name>Mn(2+)</name>
        <dbReference type="ChEBI" id="CHEBI:29035"/>
    </cofactor>
</comment>
<comment type="similarity">
    <text evidence="5">In the N-terminal section; belongs to the DHBP synthase family.</text>
</comment>
<evidence type="ECO:0000256" key="14">
    <source>
        <dbReference type="ARBA" id="ARBA00023211"/>
    </source>
</evidence>
<evidence type="ECO:0000256" key="1">
    <source>
        <dbReference type="ARBA" id="ARBA00001936"/>
    </source>
</evidence>
<dbReference type="InterPro" id="IPR032677">
    <property type="entry name" value="GTP_cyclohydro_II"/>
</dbReference>
<evidence type="ECO:0000256" key="10">
    <source>
        <dbReference type="ARBA" id="ARBA00022801"/>
    </source>
</evidence>
<evidence type="ECO:0000256" key="5">
    <source>
        <dbReference type="ARBA" id="ARBA00005520"/>
    </source>
</evidence>
<evidence type="ECO:0000256" key="9">
    <source>
        <dbReference type="ARBA" id="ARBA00022741"/>
    </source>
</evidence>
<evidence type="ECO:0000313" key="19">
    <source>
        <dbReference type="EMBL" id="CAB4548193.1"/>
    </source>
</evidence>
<evidence type="ECO:0000256" key="6">
    <source>
        <dbReference type="ARBA" id="ARBA00012762"/>
    </source>
</evidence>
<evidence type="ECO:0000256" key="13">
    <source>
        <dbReference type="ARBA" id="ARBA00023134"/>
    </source>
</evidence>
<keyword evidence="12" id="KW-0460">Magnesium</keyword>
<dbReference type="AlphaFoldDB" id="A0A6J6CD26"/>
<evidence type="ECO:0000256" key="8">
    <source>
        <dbReference type="ARBA" id="ARBA00022723"/>
    </source>
</evidence>
<keyword evidence="14" id="KW-0464">Manganese</keyword>
<dbReference type="EC" id="3.5.4.25" evidence="6"/>
<evidence type="ECO:0000256" key="15">
    <source>
        <dbReference type="ARBA" id="ARBA00023239"/>
    </source>
</evidence>
<comment type="cofactor">
    <cofactor evidence="3">
        <name>Zn(2+)</name>
        <dbReference type="ChEBI" id="CHEBI:29105"/>
    </cofactor>
</comment>
<dbReference type="InterPro" id="IPR036144">
    <property type="entry name" value="RibA-like_sf"/>
</dbReference>
<dbReference type="PIRSF" id="PIRSF001259">
    <property type="entry name" value="RibA"/>
    <property type="match status" value="1"/>
</dbReference>
<proteinExistence type="inferred from homology"/>
<reference evidence="19" key="1">
    <citation type="submission" date="2020-05" db="EMBL/GenBank/DDBJ databases">
        <authorList>
            <person name="Chiriac C."/>
            <person name="Salcher M."/>
            <person name="Ghai R."/>
            <person name="Kavagutti S V."/>
        </authorList>
    </citation>
    <scope>NUCLEOTIDE SEQUENCE</scope>
</reference>
<keyword evidence="16" id="KW-0511">Multifunctional enzyme</keyword>
<evidence type="ECO:0000256" key="11">
    <source>
        <dbReference type="ARBA" id="ARBA00022833"/>
    </source>
</evidence>
<protein>
    <recommendedName>
        <fullName evidence="6">GTP cyclohydrolase II</fullName>
        <ecNumber evidence="6">3.5.4.25</ecNumber>
    </recommendedName>
</protein>
<dbReference type="HAMAP" id="MF_00179">
    <property type="entry name" value="RibA"/>
    <property type="match status" value="1"/>
</dbReference>
<accession>A0A6J6CD26</accession>
<dbReference type="FunFam" id="3.90.870.10:FF:000001">
    <property type="entry name" value="Riboflavin biosynthesis protein RibBA"/>
    <property type="match status" value="1"/>
</dbReference>
<dbReference type="SUPFAM" id="SSF142695">
    <property type="entry name" value="RibA-like"/>
    <property type="match status" value="1"/>
</dbReference>
<evidence type="ECO:0000256" key="4">
    <source>
        <dbReference type="ARBA" id="ARBA00004853"/>
    </source>
</evidence>
<dbReference type="Gene3D" id="3.90.870.10">
    <property type="entry name" value="DHBP synthase"/>
    <property type="match status" value="1"/>
</dbReference>
<dbReference type="PANTHER" id="PTHR21327">
    <property type="entry name" value="GTP CYCLOHYDROLASE II-RELATED"/>
    <property type="match status" value="1"/>
</dbReference>
<gene>
    <name evidence="19" type="ORF">UFOPK1537_00128</name>
</gene>
<dbReference type="SUPFAM" id="SSF55821">
    <property type="entry name" value="YrdC/RibB"/>
    <property type="match status" value="1"/>
</dbReference>
<keyword evidence="9" id="KW-0547">Nucleotide-binding</keyword>
<dbReference type="GO" id="GO:0009231">
    <property type="term" value="P:riboflavin biosynthetic process"/>
    <property type="evidence" value="ECO:0007669"/>
    <property type="project" value="UniProtKB-UniPathway"/>
</dbReference>
<sequence length="414" mass="45319">MNLATIEQALETLKAGKPVLVVDHRNRENEGDAIMAAQFASPEWISWMVNHTSGFLCAPMSESLANRLDLPLMTNNNQDRYRTQYTVSVDAASGVTTGISAADRAHTLRVLADMKSEPEHLIRPGHVIPLRAHPDGVFGRPGHTEATVDLLKLAGLIPVGVIAEMVSGDGTMMRLPELIQVGEKEGLPVISIEQIFDYREQAEPIPSDDAVSRIRFEAEAKMPSTHGMFKVRGYYDTKTTSEHVAIISGEPNHENVLVRMHSECITGEAFGSKKCECGPQLDFALDKIAADPKGGVVIYLRGQEGRGIGLLNKLKAYALQDQGMDTVEANLALGLPSEAREYGAAVSILRDLGIKSVRLMSNNPAKIEALEAAGIQVTEYVPIVVGQEIENAEYMETKREKMGHMIPELDRNER</sequence>
<dbReference type="GO" id="GO:0005525">
    <property type="term" value="F:GTP binding"/>
    <property type="evidence" value="ECO:0007669"/>
    <property type="project" value="UniProtKB-KW"/>
</dbReference>
<dbReference type="GO" id="GO:0046872">
    <property type="term" value="F:metal ion binding"/>
    <property type="evidence" value="ECO:0007669"/>
    <property type="project" value="UniProtKB-KW"/>
</dbReference>
<dbReference type="EMBL" id="CAEZSX010000009">
    <property type="protein sequence ID" value="CAB4548193.1"/>
    <property type="molecule type" value="Genomic_DNA"/>
</dbReference>
<keyword evidence="10" id="KW-0378">Hydrolase</keyword>
<dbReference type="Gene3D" id="3.40.50.10990">
    <property type="entry name" value="GTP cyclohydrolase II"/>
    <property type="match status" value="1"/>
</dbReference>
<dbReference type="Pfam" id="PF00926">
    <property type="entry name" value="DHBP_synthase"/>
    <property type="match status" value="1"/>
</dbReference>
<dbReference type="NCBIfam" id="TIGR00505">
    <property type="entry name" value="ribA"/>
    <property type="match status" value="1"/>
</dbReference>
<dbReference type="InterPro" id="IPR017945">
    <property type="entry name" value="DHBP_synth_RibB-like_a/b_dom"/>
</dbReference>
<evidence type="ECO:0000259" key="18">
    <source>
        <dbReference type="Pfam" id="PF00925"/>
    </source>
</evidence>
<evidence type="ECO:0000256" key="7">
    <source>
        <dbReference type="ARBA" id="ARBA00022619"/>
    </source>
</evidence>
<dbReference type="FunFam" id="3.40.50.10990:FF:000001">
    <property type="entry name" value="Riboflavin biosynthesis protein RibBA"/>
    <property type="match status" value="1"/>
</dbReference>
<keyword evidence="15" id="KW-0456">Lyase</keyword>
<feature type="domain" description="GTP cyclohydrolase II" evidence="18">
    <location>
        <begin position="218"/>
        <end position="382"/>
    </location>
</feature>
<dbReference type="GO" id="GO:0003935">
    <property type="term" value="F:GTP cyclohydrolase II activity"/>
    <property type="evidence" value="ECO:0007669"/>
    <property type="project" value="UniProtKB-EC"/>
</dbReference>
<keyword evidence="8" id="KW-0479">Metal-binding</keyword>
<comment type="catalytic activity">
    <reaction evidence="17">
        <text>GTP + 4 H2O = 2,5-diamino-6-hydroxy-4-(5-phosphoribosylamino)-pyrimidine + formate + 2 phosphate + 3 H(+)</text>
        <dbReference type="Rhea" id="RHEA:23704"/>
        <dbReference type="ChEBI" id="CHEBI:15377"/>
        <dbReference type="ChEBI" id="CHEBI:15378"/>
        <dbReference type="ChEBI" id="CHEBI:15740"/>
        <dbReference type="ChEBI" id="CHEBI:37565"/>
        <dbReference type="ChEBI" id="CHEBI:43474"/>
        <dbReference type="ChEBI" id="CHEBI:58614"/>
        <dbReference type="EC" id="3.5.4.25"/>
    </reaction>
</comment>
<dbReference type="InterPro" id="IPR000926">
    <property type="entry name" value="RibA"/>
</dbReference>
<evidence type="ECO:0000256" key="12">
    <source>
        <dbReference type="ARBA" id="ARBA00022842"/>
    </source>
</evidence>
<dbReference type="GO" id="GO:0008686">
    <property type="term" value="F:3,4-dihydroxy-2-butanone-4-phosphate synthase activity"/>
    <property type="evidence" value="ECO:0007669"/>
    <property type="project" value="InterPro"/>
</dbReference>
<comment type="cofactor">
    <cofactor evidence="2">
        <name>Mg(2+)</name>
        <dbReference type="ChEBI" id="CHEBI:18420"/>
    </cofactor>
</comment>
<name>A0A6J6CD26_9ZZZZ</name>
<dbReference type="InterPro" id="IPR000422">
    <property type="entry name" value="DHBP_synthase_RibB"/>
</dbReference>
<comment type="pathway">
    <text evidence="4">Cofactor biosynthesis; riboflavin biosynthesis; 5-amino-6-(D-ribitylamino)uracil from GTP: step 1/4.</text>
</comment>
<organism evidence="19">
    <name type="scientific">freshwater metagenome</name>
    <dbReference type="NCBI Taxonomy" id="449393"/>
    <lineage>
        <taxon>unclassified sequences</taxon>
        <taxon>metagenomes</taxon>
        <taxon>ecological metagenomes</taxon>
    </lineage>
</organism>
<evidence type="ECO:0000256" key="16">
    <source>
        <dbReference type="ARBA" id="ARBA00023268"/>
    </source>
</evidence>
<evidence type="ECO:0000256" key="2">
    <source>
        <dbReference type="ARBA" id="ARBA00001946"/>
    </source>
</evidence>
<dbReference type="NCBIfam" id="NF001591">
    <property type="entry name" value="PRK00393.1"/>
    <property type="match status" value="1"/>
</dbReference>
<keyword evidence="11" id="KW-0862">Zinc</keyword>
<keyword evidence="7" id="KW-0686">Riboflavin biosynthesis</keyword>
<dbReference type="Pfam" id="PF00925">
    <property type="entry name" value="GTP_cyclohydro2"/>
    <property type="match status" value="1"/>
</dbReference>
<evidence type="ECO:0000256" key="17">
    <source>
        <dbReference type="ARBA" id="ARBA00049295"/>
    </source>
</evidence>
<dbReference type="NCBIfam" id="TIGR00506">
    <property type="entry name" value="ribB"/>
    <property type="match status" value="1"/>
</dbReference>
<dbReference type="GO" id="GO:0005829">
    <property type="term" value="C:cytosol"/>
    <property type="evidence" value="ECO:0007669"/>
    <property type="project" value="TreeGrafter"/>
</dbReference>
<dbReference type="UniPathway" id="UPA00275">
    <property type="reaction ID" value="UER00400"/>
</dbReference>
<dbReference type="PANTHER" id="PTHR21327:SF18">
    <property type="entry name" value="3,4-DIHYDROXY-2-BUTANONE 4-PHOSPHATE SYNTHASE"/>
    <property type="match status" value="1"/>
</dbReference>
<dbReference type="CDD" id="cd00641">
    <property type="entry name" value="GTP_cyclohydro2"/>
    <property type="match status" value="1"/>
</dbReference>
<keyword evidence="13" id="KW-0342">GTP-binding</keyword>
<evidence type="ECO:0000256" key="3">
    <source>
        <dbReference type="ARBA" id="ARBA00001947"/>
    </source>
</evidence>